<dbReference type="Proteomes" id="UP000052020">
    <property type="component" value="Unassembled WGS sequence"/>
</dbReference>
<protein>
    <recommendedName>
        <fullName evidence="1">Transcription regulator AsnC/Lrp ligand binding domain-containing protein</fullName>
    </recommendedName>
</protein>
<evidence type="ECO:0000313" key="3">
    <source>
        <dbReference type="Proteomes" id="UP000052020"/>
    </source>
</evidence>
<dbReference type="InterPro" id="IPR019887">
    <property type="entry name" value="Tscrpt_reg_AsnC/Lrp_C"/>
</dbReference>
<dbReference type="Gene3D" id="3.30.70.920">
    <property type="match status" value="1"/>
</dbReference>
<reference evidence="2 3" key="1">
    <citation type="journal article" date="2015" name="Microbiome">
        <title>Genomic resolution of linkages in carbon, nitrogen, and sulfur cycling among widespread estuary sediment bacteria.</title>
        <authorList>
            <person name="Baker B.J."/>
            <person name="Lazar C.S."/>
            <person name="Teske A.P."/>
            <person name="Dick G.J."/>
        </authorList>
    </citation>
    <scope>NUCLEOTIDE SEQUENCE [LARGE SCALE GENOMIC DNA]</scope>
    <source>
        <strain evidence="2">DG_56</strain>
    </source>
</reference>
<gene>
    <name evidence="2" type="ORF">AMK68_00415</name>
</gene>
<name>A0A0S7XQP9_9BACT</name>
<dbReference type="Pfam" id="PF01037">
    <property type="entry name" value="AsnC_trans_reg"/>
    <property type="match status" value="1"/>
</dbReference>
<proteinExistence type="predicted"/>
<dbReference type="SUPFAM" id="SSF54909">
    <property type="entry name" value="Dimeric alpha+beta barrel"/>
    <property type="match status" value="1"/>
</dbReference>
<dbReference type="InterPro" id="IPR011008">
    <property type="entry name" value="Dimeric_a/b-barrel"/>
</dbReference>
<sequence>MRAPSQRRARAVRAFVLIEAKPGKALEAAARIAKIPGVLGAWACTGPYDVIAHVEAVDMKSVGRMVANTLQKVPGIDRTITCVAI</sequence>
<feature type="domain" description="Transcription regulator AsnC/Lrp ligand binding" evidence="1">
    <location>
        <begin position="16"/>
        <end position="84"/>
    </location>
</feature>
<evidence type="ECO:0000313" key="2">
    <source>
        <dbReference type="EMBL" id="KPJ64829.1"/>
    </source>
</evidence>
<evidence type="ECO:0000259" key="1">
    <source>
        <dbReference type="Pfam" id="PF01037"/>
    </source>
</evidence>
<accession>A0A0S7XQP9</accession>
<organism evidence="2 3">
    <name type="scientific">candidate division KD3-62 bacterium DG_56</name>
    <dbReference type="NCBI Taxonomy" id="1704032"/>
    <lineage>
        <taxon>Bacteria</taxon>
        <taxon>candidate division KD3-62</taxon>
    </lineage>
</organism>
<dbReference type="AlphaFoldDB" id="A0A0S7XQP9"/>
<dbReference type="EMBL" id="LIZY01000005">
    <property type="protein sequence ID" value="KPJ64829.1"/>
    <property type="molecule type" value="Genomic_DNA"/>
</dbReference>
<comment type="caution">
    <text evidence="2">The sequence shown here is derived from an EMBL/GenBank/DDBJ whole genome shotgun (WGS) entry which is preliminary data.</text>
</comment>